<keyword evidence="2" id="KW-1133">Transmembrane helix</keyword>
<reference evidence="4" key="1">
    <citation type="journal article" date="2020" name="Fungal Divers.">
        <title>Resolving the Mortierellaceae phylogeny through synthesis of multi-gene phylogenetics and phylogenomics.</title>
        <authorList>
            <person name="Vandepol N."/>
            <person name="Liber J."/>
            <person name="Desiro A."/>
            <person name="Na H."/>
            <person name="Kennedy M."/>
            <person name="Barry K."/>
            <person name="Grigoriev I.V."/>
            <person name="Miller A.N."/>
            <person name="O'Donnell K."/>
            <person name="Stajich J.E."/>
            <person name="Bonito G."/>
        </authorList>
    </citation>
    <scope>NUCLEOTIDE SEQUENCE</scope>
    <source>
        <strain evidence="4">MES-2147</strain>
    </source>
</reference>
<evidence type="ECO:0000313" key="5">
    <source>
        <dbReference type="Proteomes" id="UP000749646"/>
    </source>
</evidence>
<dbReference type="Proteomes" id="UP000749646">
    <property type="component" value="Unassembled WGS sequence"/>
</dbReference>
<keyword evidence="5" id="KW-1185">Reference proteome</keyword>
<keyword evidence="2" id="KW-0812">Transmembrane</keyword>
<feature type="signal peptide" evidence="3">
    <location>
        <begin position="1"/>
        <end position="28"/>
    </location>
</feature>
<dbReference type="PANTHER" id="PTHR23244">
    <property type="entry name" value="KELCH REPEAT DOMAIN"/>
    <property type="match status" value="1"/>
</dbReference>
<dbReference type="InterPro" id="IPR015915">
    <property type="entry name" value="Kelch-typ_b-propeller"/>
</dbReference>
<proteinExistence type="predicted"/>
<dbReference type="EMBL" id="JAAAHW010006441">
    <property type="protein sequence ID" value="KAF9960805.1"/>
    <property type="molecule type" value="Genomic_DNA"/>
</dbReference>
<organism evidence="4 5">
    <name type="scientific">Modicella reniformis</name>
    <dbReference type="NCBI Taxonomy" id="1440133"/>
    <lineage>
        <taxon>Eukaryota</taxon>
        <taxon>Fungi</taxon>
        <taxon>Fungi incertae sedis</taxon>
        <taxon>Mucoromycota</taxon>
        <taxon>Mortierellomycotina</taxon>
        <taxon>Mortierellomycetes</taxon>
        <taxon>Mortierellales</taxon>
        <taxon>Mortierellaceae</taxon>
        <taxon>Modicella</taxon>
    </lineage>
</organism>
<dbReference type="AlphaFoldDB" id="A0A9P6J3W3"/>
<dbReference type="Gene3D" id="2.120.10.80">
    <property type="entry name" value="Kelch-type beta propeller"/>
    <property type="match status" value="1"/>
</dbReference>
<evidence type="ECO:0000313" key="4">
    <source>
        <dbReference type="EMBL" id="KAF9960805.1"/>
    </source>
</evidence>
<feature type="transmembrane region" description="Helical" evidence="2">
    <location>
        <begin position="349"/>
        <end position="370"/>
    </location>
</feature>
<keyword evidence="3" id="KW-0732">Signal</keyword>
<dbReference type="InterPro" id="IPR011043">
    <property type="entry name" value="Gal_Oxase/kelch_b-propeller"/>
</dbReference>
<feature type="chain" id="PRO_5040455161" description="Kelch repeat-containing protein" evidence="3">
    <location>
        <begin position="29"/>
        <end position="450"/>
    </location>
</feature>
<evidence type="ECO:0000256" key="2">
    <source>
        <dbReference type="SAM" id="Phobius"/>
    </source>
</evidence>
<name>A0A9P6J3W3_9FUNG</name>
<comment type="caution">
    <text evidence="4">The sequence shown here is derived from an EMBL/GenBank/DDBJ whole genome shotgun (WGS) entry which is preliminary data.</text>
</comment>
<dbReference type="SUPFAM" id="SSF50965">
    <property type="entry name" value="Galactose oxidase, central domain"/>
    <property type="match status" value="1"/>
</dbReference>
<accession>A0A9P6J3W3</accession>
<gene>
    <name evidence="4" type="ORF">BGZ65_011670</name>
</gene>
<evidence type="ECO:0008006" key="6">
    <source>
        <dbReference type="Google" id="ProtNLM"/>
    </source>
</evidence>
<protein>
    <recommendedName>
        <fullName evidence="6">Kelch repeat-containing protein</fullName>
    </recommendedName>
</protein>
<evidence type="ECO:0000256" key="3">
    <source>
        <dbReference type="SAM" id="SignalP"/>
    </source>
</evidence>
<evidence type="ECO:0000256" key="1">
    <source>
        <dbReference type="SAM" id="MobiDB-lite"/>
    </source>
</evidence>
<sequence>MSPTLRSFGAVFLSALVFSTSFPPPVHAQSFKPDTTYNPTSTYVDGKGLYILGGASAPLVNNGKPTPKAFMIDLSAAWDASSPSFKQLPDGPSTWSVPSTTSPDGKSWFSVVNGTGYVFDIDAATWSTPLKKIQNLNTNIGLSAVTDPDTGIIYIPNGFKSDKEDVSMLKVDLKATKTVTESVPMTENLDRVRYYSASWSSSLKRLIFYTGTVDGLYSYSPSKGWKKESTKGDGPDPRVDACMVSAYGGNKMVMYGGYSRLSNTNLYDINILDVNTMTWTKGPDADSKANKRDPVACASSKNYFVAWSGDVTTGGMIYDLQTSTWSTNYDGTSSRVVEQYKTSGGNVPAVVGAVLGTLAVLFAIMAFIIYRKRSQRSKVQNSDDKVTEDSNLFSKWKTPSQFKQALVDKIGKSGKSGKSGKTDKTDKTSTAGKIGGKSLKDLKGLLPFFK</sequence>
<keyword evidence="2" id="KW-0472">Membrane</keyword>
<dbReference type="OrthoDB" id="432528at2759"/>
<feature type="region of interest" description="Disordered" evidence="1">
    <location>
        <begin position="408"/>
        <end position="438"/>
    </location>
</feature>